<dbReference type="InterPro" id="IPR020471">
    <property type="entry name" value="AKR"/>
</dbReference>
<dbReference type="InterPro" id="IPR050791">
    <property type="entry name" value="Aldo-Keto_reductase"/>
</dbReference>
<dbReference type="EMBL" id="OU503045">
    <property type="protein sequence ID" value="CAI9770412.1"/>
    <property type="molecule type" value="Genomic_DNA"/>
</dbReference>
<evidence type="ECO:0000313" key="4">
    <source>
        <dbReference type="EMBL" id="CAI9770412.1"/>
    </source>
</evidence>
<dbReference type="CDD" id="cd19145">
    <property type="entry name" value="AKR_AKR13D1"/>
    <property type="match status" value="1"/>
</dbReference>
<dbReference type="PANTHER" id="PTHR43625:SF81">
    <property type="entry name" value="OS01G0618100 PROTEIN"/>
    <property type="match status" value="1"/>
</dbReference>
<dbReference type="InterPro" id="IPR023210">
    <property type="entry name" value="NADP_OxRdtase_dom"/>
</dbReference>
<evidence type="ECO:0000256" key="1">
    <source>
        <dbReference type="ARBA" id="ARBA00022857"/>
    </source>
</evidence>
<dbReference type="InterPro" id="IPR036812">
    <property type="entry name" value="NAD(P)_OxRdtase_dom_sf"/>
</dbReference>
<dbReference type="AlphaFoldDB" id="A0AAD2DWN2"/>
<evidence type="ECO:0000259" key="3">
    <source>
        <dbReference type="Pfam" id="PF00248"/>
    </source>
</evidence>
<protein>
    <recommendedName>
        <fullName evidence="3">NADP-dependent oxidoreductase domain-containing protein</fullName>
    </recommendedName>
</protein>
<evidence type="ECO:0000313" key="5">
    <source>
        <dbReference type="Proteomes" id="UP000834106"/>
    </source>
</evidence>
<evidence type="ECO:0000256" key="2">
    <source>
        <dbReference type="ARBA" id="ARBA00023002"/>
    </source>
</evidence>
<keyword evidence="2" id="KW-0560">Oxidoreductase</keyword>
<dbReference type="Gene3D" id="3.20.20.100">
    <property type="entry name" value="NADP-dependent oxidoreductase domain"/>
    <property type="match status" value="1"/>
</dbReference>
<dbReference type="PRINTS" id="PR00069">
    <property type="entry name" value="ALDKETRDTASE"/>
</dbReference>
<keyword evidence="1" id="KW-0521">NADP</keyword>
<dbReference type="Pfam" id="PF00248">
    <property type="entry name" value="Aldo_ket_red"/>
    <property type="match status" value="1"/>
</dbReference>
<dbReference type="PANTHER" id="PTHR43625">
    <property type="entry name" value="AFLATOXIN B1 ALDEHYDE REDUCTASE"/>
    <property type="match status" value="1"/>
</dbReference>
<gene>
    <name evidence="4" type="ORF">FPE_LOCUS17551</name>
</gene>
<dbReference type="GO" id="GO:0005737">
    <property type="term" value="C:cytoplasm"/>
    <property type="evidence" value="ECO:0007669"/>
    <property type="project" value="TreeGrafter"/>
</dbReference>
<feature type="domain" description="NADP-dependent oxidoreductase" evidence="3">
    <location>
        <begin position="61"/>
        <end position="353"/>
    </location>
</feature>
<sequence length="383" mass="42472">MTLSLTPAIHIFSSVHTGKGVASTVWKRHCLLRRSIRKLAMAEQFEMPRVKLGTQGLEVSKLGYGCMGLSGVYNNPVPEEDGIAIIKEAFSKGITLFDTANVYGANHANEYLVGKALKQLPREKVQLATKFGRAGFDASGVIVNGSPEYVRSCCEASLKCLDVDYIDLYYIHRIDPNTPIEYTMGELKNLVNEGKIKYIGLSEASPDTIRRAHAVHPITALQMDYSLWVRDIEEEIIPLCRELGIGIVPYSPLGRGFFAGKAVVESVENSSLKDHPRLKGENFDKNKVLYFRIEALAKKHGCTPAQLSLAWVLHQGDDVVPIPGTTKIKNLHDNIGALKVKLTKDDLKEITDAVPINEVAGMRSSDEVFHRTTWEFVKTPLPK</sequence>
<name>A0AAD2DWN2_9LAMI</name>
<dbReference type="GO" id="GO:0016491">
    <property type="term" value="F:oxidoreductase activity"/>
    <property type="evidence" value="ECO:0007669"/>
    <property type="project" value="UniProtKB-KW"/>
</dbReference>
<organism evidence="4 5">
    <name type="scientific">Fraxinus pennsylvanica</name>
    <dbReference type="NCBI Taxonomy" id="56036"/>
    <lineage>
        <taxon>Eukaryota</taxon>
        <taxon>Viridiplantae</taxon>
        <taxon>Streptophyta</taxon>
        <taxon>Embryophyta</taxon>
        <taxon>Tracheophyta</taxon>
        <taxon>Spermatophyta</taxon>
        <taxon>Magnoliopsida</taxon>
        <taxon>eudicotyledons</taxon>
        <taxon>Gunneridae</taxon>
        <taxon>Pentapetalae</taxon>
        <taxon>asterids</taxon>
        <taxon>lamiids</taxon>
        <taxon>Lamiales</taxon>
        <taxon>Oleaceae</taxon>
        <taxon>Oleeae</taxon>
        <taxon>Fraxinus</taxon>
    </lineage>
</organism>
<proteinExistence type="predicted"/>
<accession>A0AAD2DWN2</accession>
<keyword evidence="5" id="KW-1185">Reference proteome</keyword>
<dbReference type="Proteomes" id="UP000834106">
    <property type="component" value="Chromosome 10"/>
</dbReference>
<dbReference type="SUPFAM" id="SSF51430">
    <property type="entry name" value="NAD(P)-linked oxidoreductase"/>
    <property type="match status" value="1"/>
</dbReference>
<reference evidence="4" key="1">
    <citation type="submission" date="2023-05" db="EMBL/GenBank/DDBJ databases">
        <authorList>
            <person name="Huff M."/>
        </authorList>
    </citation>
    <scope>NUCLEOTIDE SEQUENCE</scope>
</reference>